<dbReference type="EMBL" id="JAIWYP010000015">
    <property type="protein sequence ID" value="KAH3705467.1"/>
    <property type="molecule type" value="Genomic_DNA"/>
</dbReference>
<sequence>MQVSPAAHTSCPVAWQFQSGIGDRCYLAALSFSSRGGSNESSPFSIGHRLAKDMGYPSSTPLKEVFFNGRLHLPNALLHIQENA</sequence>
<organism evidence="1 2">
    <name type="scientific">Dreissena polymorpha</name>
    <name type="common">Zebra mussel</name>
    <name type="synonym">Mytilus polymorpha</name>
    <dbReference type="NCBI Taxonomy" id="45954"/>
    <lineage>
        <taxon>Eukaryota</taxon>
        <taxon>Metazoa</taxon>
        <taxon>Spiralia</taxon>
        <taxon>Lophotrochozoa</taxon>
        <taxon>Mollusca</taxon>
        <taxon>Bivalvia</taxon>
        <taxon>Autobranchia</taxon>
        <taxon>Heteroconchia</taxon>
        <taxon>Euheterodonta</taxon>
        <taxon>Imparidentia</taxon>
        <taxon>Neoheterodontei</taxon>
        <taxon>Myida</taxon>
        <taxon>Dreissenoidea</taxon>
        <taxon>Dreissenidae</taxon>
        <taxon>Dreissena</taxon>
    </lineage>
</organism>
<accession>A0A9D4BTY0</accession>
<reference evidence="1" key="2">
    <citation type="submission" date="2020-11" db="EMBL/GenBank/DDBJ databases">
        <authorList>
            <person name="McCartney M.A."/>
            <person name="Auch B."/>
            <person name="Kono T."/>
            <person name="Mallez S."/>
            <person name="Becker A."/>
            <person name="Gohl D.M."/>
            <person name="Silverstein K.A.T."/>
            <person name="Koren S."/>
            <person name="Bechman K.B."/>
            <person name="Herman A."/>
            <person name="Abrahante J.E."/>
            <person name="Garbe J."/>
        </authorList>
    </citation>
    <scope>NUCLEOTIDE SEQUENCE</scope>
    <source>
        <strain evidence="1">Duluth1</strain>
        <tissue evidence="1">Whole animal</tissue>
    </source>
</reference>
<protein>
    <submittedName>
        <fullName evidence="1">Uncharacterized protein</fullName>
    </submittedName>
</protein>
<evidence type="ECO:0000313" key="1">
    <source>
        <dbReference type="EMBL" id="KAH3705467.1"/>
    </source>
</evidence>
<comment type="caution">
    <text evidence="1">The sequence shown here is derived from an EMBL/GenBank/DDBJ whole genome shotgun (WGS) entry which is preliminary data.</text>
</comment>
<reference evidence="1" key="1">
    <citation type="journal article" date="2019" name="bioRxiv">
        <title>The Genome of the Zebra Mussel, Dreissena polymorpha: A Resource for Invasive Species Research.</title>
        <authorList>
            <person name="McCartney M.A."/>
            <person name="Auch B."/>
            <person name="Kono T."/>
            <person name="Mallez S."/>
            <person name="Zhang Y."/>
            <person name="Obille A."/>
            <person name="Becker A."/>
            <person name="Abrahante J.E."/>
            <person name="Garbe J."/>
            <person name="Badalamenti J.P."/>
            <person name="Herman A."/>
            <person name="Mangelson H."/>
            <person name="Liachko I."/>
            <person name="Sullivan S."/>
            <person name="Sone E.D."/>
            <person name="Koren S."/>
            <person name="Silverstein K.A.T."/>
            <person name="Beckman K.B."/>
            <person name="Gohl D.M."/>
        </authorList>
    </citation>
    <scope>NUCLEOTIDE SEQUENCE</scope>
    <source>
        <strain evidence="1">Duluth1</strain>
        <tissue evidence="1">Whole animal</tissue>
    </source>
</reference>
<evidence type="ECO:0000313" key="2">
    <source>
        <dbReference type="Proteomes" id="UP000828390"/>
    </source>
</evidence>
<keyword evidence="2" id="KW-1185">Reference proteome</keyword>
<gene>
    <name evidence="1" type="ORF">DPMN_080542</name>
</gene>
<name>A0A9D4BTY0_DREPO</name>
<dbReference type="Proteomes" id="UP000828390">
    <property type="component" value="Unassembled WGS sequence"/>
</dbReference>
<proteinExistence type="predicted"/>
<dbReference type="AlphaFoldDB" id="A0A9D4BTY0"/>